<dbReference type="InterPro" id="IPR050384">
    <property type="entry name" value="Endophilin_SH3RF"/>
</dbReference>
<dbReference type="FunFam" id="2.30.30.40:FF:000072">
    <property type="entry name" value="Unconventional Myosin IB"/>
    <property type="match status" value="1"/>
</dbReference>
<dbReference type="KEGG" id="ccin:107270396"/>
<dbReference type="GO" id="GO:0016192">
    <property type="term" value="P:vesicle-mediated transport"/>
    <property type="evidence" value="ECO:0007669"/>
    <property type="project" value="UniProtKB-ARBA"/>
</dbReference>
<dbReference type="GeneID" id="107270396"/>
<keyword evidence="1 2" id="KW-0728">SH3 domain</keyword>
<feature type="region of interest" description="Disordered" evidence="4">
    <location>
        <begin position="58"/>
        <end position="84"/>
    </location>
</feature>
<evidence type="ECO:0000313" key="6">
    <source>
        <dbReference type="Proteomes" id="UP000694920"/>
    </source>
</evidence>
<name>A0AAJ7C3E7_CEPCN</name>
<feature type="region of interest" description="Disordered" evidence="4">
    <location>
        <begin position="315"/>
        <end position="375"/>
    </location>
</feature>
<keyword evidence="7 8" id="KW-0808">Transferase</keyword>
<evidence type="ECO:0000259" key="5">
    <source>
        <dbReference type="PROSITE" id="PS50002"/>
    </source>
</evidence>
<dbReference type="PANTHER" id="PTHR14167">
    <property type="entry name" value="SH3 DOMAIN-CONTAINING"/>
    <property type="match status" value="1"/>
</dbReference>
<dbReference type="PRINTS" id="PR00499">
    <property type="entry name" value="P67PHOX"/>
</dbReference>
<feature type="compositionally biased region" description="Basic and acidic residues" evidence="4">
    <location>
        <begin position="250"/>
        <end position="272"/>
    </location>
</feature>
<evidence type="ECO:0000313" key="8">
    <source>
        <dbReference type="RefSeq" id="XP_024943529.1"/>
    </source>
</evidence>
<feature type="compositionally biased region" description="Basic and acidic residues" evidence="4">
    <location>
        <begin position="224"/>
        <end position="235"/>
    </location>
</feature>
<feature type="compositionally biased region" description="Polar residues" evidence="4">
    <location>
        <begin position="236"/>
        <end position="245"/>
    </location>
</feature>
<sequence length="565" mass="62567">MEAIVEYHYLAQQPDELTIRKGDIIKEIKEMPGGWWEGTLRDKRGMFPDNFVKVLEHSLGSGGGGGGGSGGGEGTTSGRSEDVTLRNGSGRKWCKVLFSYDPCNEDELTLIPQDSIEYLGEVEEGWWKGRLRGRIGVFPSNFVSPPTFEEADQRKERDKRELCRVLFPYEAANDDELTLVENEVITIISKDAPDKGWWKGELRGQVGLFPDNFVEILDPITDHHYQDQDSRHDSSHGSTKSNSKHSLVGKRSEKAHVRKSLDARNSHSEATKKATSTSSSSSLSSLSGMMSIVIGANGDKKCVSNRPLLSTLKRFVGDGSSNAGLGEELDGVERGEGAPLSHLTASRAKAPRRRPPSTQHLRHHTTGSSVTTTSTSVSINVASAIMEDSLSNGNVENVLDQLREEDTDSPTGKTRKKAPWVEELKMSQLEKRKSASTDRIEKTEVKKERNYSKVVTTSMTDSVIKQETEGEEIRPREKERGQRIDSTWTDHPIASPSTPGPPVYVPYHLYSQLLERVAALEENQAMLQRTVSQLSEQLVPLLANTLTTNKTLVAFAIRKNLADVR</sequence>
<dbReference type="Gene3D" id="2.30.30.40">
    <property type="entry name" value="SH3 Domains"/>
    <property type="match status" value="3"/>
</dbReference>
<evidence type="ECO:0000313" key="7">
    <source>
        <dbReference type="RefSeq" id="XP_015600860.1"/>
    </source>
</evidence>
<proteinExistence type="predicted"/>
<feature type="compositionally biased region" description="Basic residues" evidence="4">
    <location>
        <begin position="349"/>
        <end position="365"/>
    </location>
</feature>
<dbReference type="CTD" id="43654"/>
<dbReference type="GO" id="GO:0016477">
    <property type="term" value="P:cell migration"/>
    <property type="evidence" value="ECO:0007669"/>
    <property type="project" value="TreeGrafter"/>
</dbReference>
<feature type="domain" description="SH3" evidence="5">
    <location>
        <begin position="89"/>
        <end position="148"/>
    </location>
</feature>
<feature type="domain" description="SH3" evidence="5">
    <location>
        <begin position="1"/>
        <end position="57"/>
    </location>
</feature>
<feature type="compositionally biased region" description="Basic and acidic residues" evidence="4">
    <location>
        <begin position="466"/>
        <end position="483"/>
    </location>
</feature>
<feature type="compositionally biased region" description="Low complexity" evidence="4">
    <location>
        <begin position="366"/>
        <end position="375"/>
    </location>
</feature>
<reference evidence="7 8" key="1">
    <citation type="submission" date="2025-04" db="UniProtKB">
        <authorList>
            <consortium name="RefSeq"/>
        </authorList>
    </citation>
    <scope>IDENTIFICATION</scope>
</reference>
<dbReference type="RefSeq" id="XP_015600860.1">
    <property type="nucleotide sequence ID" value="XM_015745374.2"/>
</dbReference>
<dbReference type="Pfam" id="PF14604">
    <property type="entry name" value="SH3_9"/>
    <property type="match status" value="2"/>
</dbReference>
<evidence type="ECO:0000256" key="3">
    <source>
        <dbReference type="SAM" id="Coils"/>
    </source>
</evidence>
<keyword evidence="6" id="KW-1185">Reference proteome</keyword>
<dbReference type="AlphaFoldDB" id="A0AAJ7C3E7"/>
<dbReference type="InterPro" id="IPR001452">
    <property type="entry name" value="SH3_domain"/>
</dbReference>
<evidence type="ECO:0000256" key="2">
    <source>
        <dbReference type="PROSITE-ProRule" id="PRU00192"/>
    </source>
</evidence>
<accession>A0AAJ7C3E7</accession>
<dbReference type="SUPFAM" id="SSF50044">
    <property type="entry name" value="SH3-domain"/>
    <property type="match status" value="3"/>
</dbReference>
<feature type="compositionally biased region" description="Low complexity" evidence="4">
    <location>
        <begin position="275"/>
        <end position="284"/>
    </location>
</feature>
<dbReference type="CDD" id="cd11875">
    <property type="entry name" value="SH3_CD2AP-like_3"/>
    <property type="match status" value="1"/>
</dbReference>
<feature type="region of interest" description="Disordered" evidence="4">
    <location>
        <begin position="466"/>
        <end position="500"/>
    </location>
</feature>
<feature type="domain" description="SH3" evidence="5">
    <location>
        <begin position="158"/>
        <end position="219"/>
    </location>
</feature>
<dbReference type="GO" id="GO:0016301">
    <property type="term" value="F:kinase activity"/>
    <property type="evidence" value="ECO:0007669"/>
    <property type="project" value="UniProtKB-KW"/>
</dbReference>
<feature type="compositionally biased region" description="Gly residues" evidence="4">
    <location>
        <begin position="60"/>
        <end position="75"/>
    </location>
</feature>
<keyword evidence="7 8" id="KW-0418">Kinase</keyword>
<evidence type="ECO:0000256" key="4">
    <source>
        <dbReference type="SAM" id="MobiDB-lite"/>
    </source>
</evidence>
<dbReference type="RefSeq" id="XP_024943529.1">
    <property type="nucleotide sequence ID" value="XM_025087761.1"/>
</dbReference>
<dbReference type="InterPro" id="IPR036028">
    <property type="entry name" value="SH3-like_dom_sf"/>
</dbReference>
<dbReference type="SMART" id="SM00326">
    <property type="entry name" value="SH3"/>
    <property type="match status" value="3"/>
</dbReference>
<dbReference type="PROSITE" id="PS50002">
    <property type="entry name" value="SH3"/>
    <property type="match status" value="3"/>
</dbReference>
<dbReference type="GO" id="GO:0007015">
    <property type="term" value="P:actin filament organization"/>
    <property type="evidence" value="ECO:0007669"/>
    <property type="project" value="TreeGrafter"/>
</dbReference>
<evidence type="ECO:0000256" key="1">
    <source>
        <dbReference type="ARBA" id="ARBA00022443"/>
    </source>
</evidence>
<dbReference type="Pfam" id="PF00018">
    <property type="entry name" value="SH3_1"/>
    <property type="match status" value="1"/>
</dbReference>
<protein>
    <submittedName>
        <fullName evidence="7 8">SH3 domain-containing kinase-binding protein 1 isoform X1</fullName>
    </submittedName>
</protein>
<dbReference type="CDD" id="cd11873">
    <property type="entry name" value="SH3_CD2AP-like_1"/>
    <property type="match status" value="1"/>
</dbReference>
<dbReference type="Proteomes" id="UP000694920">
    <property type="component" value="Unplaced"/>
</dbReference>
<gene>
    <name evidence="7 8" type="primary">LOC107270396</name>
</gene>
<keyword evidence="3" id="KW-0175">Coiled coil</keyword>
<organism evidence="6 7">
    <name type="scientific">Cephus cinctus</name>
    <name type="common">Wheat stem sawfly</name>
    <dbReference type="NCBI Taxonomy" id="211228"/>
    <lineage>
        <taxon>Eukaryota</taxon>
        <taxon>Metazoa</taxon>
        <taxon>Ecdysozoa</taxon>
        <taxon>Arthropoda</taxon>
        <taxon>Hexapoda</taxon>
        <taxon>Insecta</taxon>
        <taxon>Pterygota</taxon>
        <taxon>Neoptera</taxon>
        <taxon>Endopterygota</taxon>
        <taxon>Hymenoptera</taxon>
        <taxon>Cephoidea</taxon>
        <taxon>Cephidae</taxon>
        <taxon>Cephus</taxon>
    </lineage>
</organism>
<feature type="region of interest" description="Disordered" evidence="4">
    <location>
        <begin position="224"/>
        <end position="284"/>
    </location>
</feature>
<dbReference type="PANTHER" id="PTHR14167:SF92">
    <property type="entry name" value="CIN85 AND CD2AP RELATED, ISOFORM J"/>
    <property type="match status" value="1"/>
</dbReference>
<feature type="coiled-coil region" evidence="3">
    <location>
        <begin position="510"/>
        <end position="537"/>
    </location>
</feature>
<dbReference type="PRINTS" id="PR00452">
    <property type="entry name" value="SH3DOMAIN"/>
</dbReference>